<evidence type="ECO:0000259" key="1">
    <source>
        <dbReference type="Pfam" id="PF00534"/>
    </source>
</evidence>
<accession>A0A2U2PBT3</accession>
<keyword evidence="3" id="KW-1185">Reference proteome</keyword>
<sequence>MANILITAPSLDENINISGISSLAKTIINNNSEQHSYFHFRLGKKDSEGKGLKWLFNQLLIIPGFLLFTLKNNITLIHLNTDLTPLSLIRDFPLLITGKFILRKKILLHLHGGRFLMKPPPSRSIFFFLIKTMLKNADTTVVLSETERTAIARSYILDCSVLPNAVKSNNYRSDKDFSGKLTFFFMGRIVEAKGIFLICECLKELASFFSQFSLHIYGTGPDKEELLSKLSSINGLNYSYHGVVRGNYKEEVLRNAHVFLLPSRFGEGLPIAMLESMSYGCVPIVSDDASISTVISNNHNGYISTKGNAEGLKANLIKALTYRERLTELSKNARNTIVSRYDLKNYLTSLNELYQKINSHESDKLFRHRAEPHHIQ</sequence>
<dbReference type="OrthoDB" id="7560678at2"/>
<name>A0A2U2PBT3_9SPHI</name>
<dbReference type="PANTHER" id="PTHR45947">
    <property type="entry name" value="SULFOQUINOVOSYL TRANSFERASE SQD2"/>
    <property type="match status" value="1"/>
</dbReference>
<dbReference type="PANTHER" id="PTHR45947:SF15">
    <property type="entry name" value="TEICHURONIC ACID BIOSYNTHESIS GLYCOSYLTRANSFERASE TUAC-RELATED"/>
    <property type="match status" value="1"/>
</dbReference>
<dbReference type="Gene3D" id="3.40.50.2000">
    <property type="entry name" value="Glycogen Phosphorylase B"/>
    <property type="match status" value="2"/>
</dbReference>
<protein>
    <recommendedName>
        <fullName evidence="1">Glycosyl transferase family 1 domain-containing protein</fullName>
    </recommendedName>
</protein>
<dbReference type="InterPro" id="IPR050194">
    <property type="entry name" value="Glycosyltransferase_grp1"/>
</dbReference>
<evidence type="ECO:0000313" key="2">
    <source>
        <dbReference type="EMBL" id="PWG78813.1"/>
    </source>
</evidence>
<comment type="caution">
    <text evidence="2">The sequence shown here is derived from an EMBL/GenBank/DDBJ whole genome shotgun (WGS) entry which is preliminary data.</text>
</comment>
<dbReference type="EMBL" id="QEAS01000020">
    <property type="protein sequence ID" value="PWG78813.1"/>
    <property type="molecule type" value="Genomic_DNA"/>
</dbReference>
<gene>
    <name evidence="2" type="ORF">DDR33_20525</name>
</gene>
<dbReference type="RefSeq" id="WP_109417671.1">
    <property type="nucleotide sequence ID" value="NZ_QEAS01000020.1"/>
</dbReference>
<proteinExistence type="predicted"/>
<dbReference type="Proteomes" id="UP000245647">
    <property type="component" value="Unassembled WGS sequence"/>
</dbReference>
<dbReference type="GO" id="GO:0016757">
    <property type="term" value="F:glycosyltransferase activity"/>
    <property type="evidence" value="ECO:0007669"/>
    <property type="project" value="InterPro"/>
</dbReference>
<dbReference type="InterPro" id="IPR001296">
    <property type="entry name" value="Glyco_trans_1"/>
</dbReference>
<evidence type="ECO:0000313" key="3">
    <source>
        <dbReference type="Proteomes" id="UP000245647"/>
    </source>
</evidence>
<reference evidence="2 3" key="1">
    <citation type="submission" date="2018-04" db="EMBL/GenBank/DDBJ databases">
        <title>Pedobacter chongqingensis sp. nov., isolated from a rottenly hemp rope.</title>
        <authorList>
            <person name="Cai Y."/>
        </authorList>
    </citation>
    <scope>NUCLEOTIDE SEQUENCE [LARGE SCALE GENOMIC DNA]</scope>
    <source>
        <strain evidence="2 3">FJ4-8</strain>
    </source>
</reference>
<dbReference type="Pfam" id="PF00534">
    <property type="entry name" value="Glycos_transf_1"/>
    <property type="match status" value="1"/>
</dbReference>
<organism evidence="2 3">
    <name type="scientific">Pararcticibacter amylolyticus</name>
    <dbReference type="NCBI Taxonomy" id="2173175"/>
    <lineage>
        <taxon>Bacteria</taxon>
        <taxon>Pseudomonadati</taxon>
        <taxon>Bacteroidota</taxon>
        <taxon>Sphingobacteriia</taxon>
        <taxon>Sphingobacteriales</taxon>
        <taxon>Sphingobacteriaceae</taxon>
        <taxon>Pararcticibacter</taxon>
    </lineage>
</organism>
<dbReference type="CDD" id="cd03801">
    <property type="entry name" value="GT4_PimA-like"/>
    <property type="match status" value="1"/>
</dbReference>
<dbReference type="AlphaFoldDB" id="A0A2U2PBT3"/>
<dbReference type="SUPFAM" id="SSF53756">
    <property type="entry name" value="UDP-Glycosyltransferase/glycogen phosphorylase"/>
    <property type="match status" value="1"/>
</dbReference>
<feature type="domain" description="Glycosyl transferase family 1" evidence="1">
    <location>
        <begin position="177"/>
        <end position="335"/>
    </location>
</feature>